<feature type="transmembrane region" description="Helical" evidence="10">
    <location>
        <begin position="285"/>
        <end position="305"/>
    </location>
</feature>
<feature type="compositionally biased region" description="Low complexity" evidence="9">
    <location>
        <begin position="136"/>
        <end position="150"/>
    </location>
</feature>
<evidence type="ECO:0000256" key="5">
    <source>
        <dbReference type="ARBA" id="ARBA00023040"/>
    </source>
</evidence>
<keyword evidence="6 10" id="KW-0472">Membrane</keyword>
<comment type="subcellular location">
    <subcellularLocation>
        <location evidence="1">Membrane</location>
        <topology evidence="1">Multi-pass membrane protein</topology>
    </subcellularLocation>
</comment>
<dbReference type="EMBL" id="CAJVCH010127708">
    <property type="protein sequence ID" value="CAG7725864.1"/>
    <property type="molecule type" value="Genomic_DNA"/>
</dbReference>
<evidence type="ECO:0000256" key="1">
    <source>
        <dbReference type="ARBA" id="ARBA00004141"/>
    </source>
</evidence>
<feature type="transmembrane region" description="Helical" evidence="10">
    <location>
        <begin position="335"/>
        <end position="361"/>
    </location>
</feature>
<feature type="transmembrane region" description="Helical" evidence="10">
    <location>
        <begin position="436"/>
        <end position="458"/>
    </location>
</feature>
<comment type="caution">
    <text evidence="12">The sequence shown here is derived from an EMBL/GenBank/DDBJ whole genome shotgun (WGS) entry which is preliminary data.</text>
</comment>
<comment type="similarity">
    <text evidence="2">Belongs to the G-protein coupled receptor 1 family.</text>
</comment>
<keyword evidence="3 10" id="KW-0812">Transmembrane</keyword>
<evidence type="ECO:0000256" key="7">
    <source>
        <dbReference type="ARBA" id="ARBA00023170"/>
    </source>
</evidence>
<dbReference type="InterPro" id="IPR000276">
    <property type="entry name" value="GPCR_Rhodpsn"/>
</dbReference>
<proteinExistence type="inferred from homology"/>
<gene>
    <name evidence="12" type="ORF">AFUS01_LOCUS14804</name>
</gene>
<dbReference type="CDD" id="cd15134">
    <property type="entry name" value="7tmA_capaR"/>
    <property type="match status" value="1"/>
</dbReference>
<protein>
    <recommendedName>
        <fullName evidence="11">G-protein coupled receptors family 1 profile domain-containing protein</fullName>
    </recommendedName>
</protein>
<dbReference type="PANTHER" id="PTHR24243:SF208">
    <property type="entry name" value="PYROKININ-1 RECEPTOR"/>
    <property type="match status" value="1"/>
</dbReference>
<dbReference type="OrthoDB" id="5950040at2759"/>
<keyword evidence="7" id="KW-0675">Receptor</keyword>
<feature type="region of interest" description="Disordered" evidence="9">
    <location>
        <begin position="125"/>
        <end position="154"/>
    </location>
</feature>
<dbReference type="Proteomes" id="UP000708208">
    <property type="component" value="Unassembled WGS sequence"/>
</dbReference>
<dbReference type="SMART" id="SM01381">
    <property type="entry name" value="7TM_GPCR_Srsx"/>
    <property type="match status" value="1"/>
</dbReference>
<accession>A0A8J2JSS8</accession>
<sequence>LSKCTHIKIERLFFLAQAFETFVEEGLSRKYRIPDRIGQLRMMIITVVMLLACRIFWLDSSGLMVGAAAGEGEILEDYSYLSSSPEPDVNSLEYSSNGINDVVMDETESNDLPTDNITDRSLAQSNESMEDDSPFSNQSGGEGNNSSLNEPGRKKEYPIRRDPLIVVIPVTLIFSLILLIGLIGNVSTCVVIAKNSYMHTATNYYLFSLAVSDLLLLISGLPQEMYLIWIKGPYIFGEAFCLIRGLAAETSANATVLTITSFTVERYVAICHPLRSHKLSQLSRVITIILLIWVFALVFALPQAAQFGVTDEVDDNGRVLIEGAWCSIKRHFIPYAFQISICVFFVIPMTMITVLYVLIGLKLRRSPGSNRNNREITVEPRNTNRHSQSHVIRMLIAVVVAFFICWAPFHIQRLMAIYSEFLGLAESDSLSTLYKIINYVSGILYYVSTCINPILYHIMSNKFRQAFKDTISQLFGRPTSQIQHTSYSSIFHNRSSRMGVHHHLHHQYHHYGSRRGAHQETCINCRHSPTMCSCRGNSQKYVRTYNLDQTASDKTTVSLLSTTPSEKDPVIAVASLDTRSVPFYKQSQKPQRNFFL</sequence>
<feature type="non-terminal residue" evidence="12">
    <location>
        <position position="1"/>
    </location>
</feature>
<evidence type="ECO:0000256" key="3">
    <source>
        <dbReference type="ARBA" id="ARBA00022692"/>
    </source>
</evidence>
<evidence type="ECO:0000313" key="13">
    <source>
        <dbReference type="Proteomes" id="UP000708208"/>
    </source>
</evidence>
<dbReference type="GO" id="GO:0008188">
    <property type="term" value="F:neuropeptide receptor activity"/>
    <property type="evidence" value="ECO:0007669"/>
    <property type="project" value="TreeGrafter"/>
</dbReference>
<evidence type="ECO:0000256" key="9">
    <source>
        <dbReference type="SAM" id="MobiDB-lite"/>
    </source>
</evidence>
<dbReference type="PROSITE" id="PS00237">
    <property type="entry name" value="G_PROTEIN_RECEP_F1_1"/>
    <property type="match status" value="1"/>
</dbReference>
<feature type="transmembrane region" description="Helical" evidence="10">
    <location>
        <begin position="37"/>
        <end position="57"/>
    </location>
</feature>
<keyword evidence="8" id="KW-0807">Transducer</keyword>
<feature type="domain" description="G-protein coupled receptors family 1 profile" evidence="11">
    <location>
        <begin position="184"/>
        <end position="456"/>
    </location>
</feature>
<evidence type="ECO:0000256" key="10">
    <source>
        <dbReference type="SAM" id="Phobius"/>
    </source>
</evidence>
<evidence type="ECO:0000256" key="2">
    <source>
        <dbReference type="ARBA" id="ARBA00010663"/>
    </source>
</evidence>
<dbReference type="GO" id="GO:0005886">
    <property type="term" value="C:plasma membrane"/>
    <property type="evidence" value="ECO:0007669"/>
    <property type="project" value="TreeGrafter"/>
</dbReference>
<evidence type="ECO:0000256" key="8">
    <source>
        <dbReference type="ARBA" id="ARBA00023224"/>
    </source>
</evidence>
<dbReference type="SUPFAM" id="SSF81321">
    <property type="entry name" value="Family A G protein-coupled receptor-like"/>
    <property type="match status" value="1"/>
</dbReference>
<feature type="transmembrane region" description="Helical" evidence="10">
    <location>
        <begin position="163"/>
        <end position="184"/>
    </location>
</feature>
<keyword evidence="13" id="KW-1185">Reference proteome</keyword>
<name>A0A8J2JSS8_9HEXA</name>
<dbReference type="PANTHER" id="PTHR24243">
    <property type="entry name" value="G-PROTEIN COUPLED RECEPTOR"/>
    <property type="match status" value="1"/>
</dbReference>
<feature type="transmembrane region" description="Helical" evidence="10">
    <location>
        <begin position="391"/>
        <end position="411"/>
    </location>
</feature>
<dbReference type="Pfam" id="PF00001">
    <property type="entry name" value="7tm_1"/>
    <property type="match status" value="1"/>
</dbReference>
<dbReference type="PROSITE" id="PS50262">
    <property type="entry name" value="G_PROTEIN_RECEP_F1_2"/>
    <property type="match status" value="1"/>
</dbReference>
<evidence type="ECO:0000313" key="12">
    <source>
        <dbReference type="EMBL" id="CAG7725864.1"/>
    </source>
</evidence>
<keyword evidence="5" id="KW-0297">G-protein coupled receptor</keyword>
<feature type="transmembrane region" description="Helical" evidence="10">
    <location>
        <begin position="204"/>
        <end position="221"/>
    </location>
</feature>
<evidence type="ECO:0000256" key="4">
    <source>
        <dbReference type="ARBA" id="ARBA00022989"/>
    </source>
</evidence>
<dbReference type="AlphaFoldDB" id="A0A8J2JSS8"/>
<evidence type="ECO:0000259" key="11">
    <source>
        <dbReference type="PROSITE" id="PS50262"/>
    </source>
</evidence>
<organism evidence="12 13">
    <name type="scientific">Allacma fusca</name>
    <dbReference type="NCBI Taxonomy" id="39272"/>
    <lineage>
        <taxon>Eukaryota</taxon>
        <taxon>Metazoa</taxon>
        <taxon>Ecdysozoa</taxon>
        <taxon>Arthropoda</taxon>
        <taxon>Hexapoda</taxon>
        <taxon>Collembola</taxon>
        <taxon>Symphypleona</taxon>
        <taxon>Sminthuridae</taxon>
        <taxon>Allacma</taxon>
    </lineage>
</organism>
<keyword evidence="4 10" id="KW-1133">Transmembrane helix</keyword>
<evidence type="ECO:0000256" key="6">
    <source>
        <dbReference type="ARBA" id="ARBA00023136"/>
    </source>
</evidence>
<reference evidence="12" key="1">
    <citation type="submission" date="2021-06" db="EMBL/GenBank/DDBJ databases">
        <authorList>
            <person name="Hodson N. C."/>
            <person name="Mongue J. A."/>
            <person name="Jaron S. K."/>
        </authorList>
    </citation>
    <scope>NUCLEOTIDE SEQUENCE</scope>
</reference>
<dbReference type="InterPro" id="IPR017452">
    <property type="entry name" value="GPCR_Rhodpsn_7TM"/>
</dbReference>